<dbReference type="EMBL" id="HACA01008362">
    <property type="protein sequence ID" value="CDW25723.1"/>
    <property type="molecule type" value="Transcribed_RNA"/>
</dbReference>
<protein>
    <submittedName>
        <fullName evidence="2">Uncharacterized protein</fullName>
    </submittedName>
</protein>
<proteinExistence type="predicted"/>
<dbReference type="AlphaFoldDB" id="A0A0K2TI50"/>
<keyword evidence="1" id="KW-1133">Transmembrane helix</keyword>
<feature type="transmembrane region" description="Helical" evidence="1">
    <location>
        <begin position="17"/>
        <end position="38"/>
    </location>
</feature>
<reference evidence="2" key="1">
    <citation type="submission" date="2014-05" db="EMBL/GenBank/DDBJ databases">
        <authorList>
            <person name="Chronopoulou M."/>
        </authorList>
    </citation>
    <scope>NUCLEOTIDE SEQUENCE</scope>
    <source>
        <tissue evidence="2">Whole organism</tissue>
    </source>
</reference>
<evidence type="ECO:0000256" key="1">
    <source>
        <dbReference type="SAM" id="Phobius"/>
    </source>
</evidence>
<feature type="non-terminal residue" evidence="2">
    <location>
        <position position="78"/>
    </location>
</feature>
<keyword evidence="1" id="KW-0472">Membrane</keyword>
<evidence type="ECO:0000313" key="2">
    <source>
        <dbReference type="EMBL" id="CDW25723.1"/>
    </source>
</evidence>
<sequence>MEYVLQIIYVCESWEKILHTLSVISYLSLLLCLTLNGGTRCDWMYYKKLQHRQDFYYFNSVTQTKLELLKIIINKFDN</sequence>
<accession>A0A0K2TI50</accession>
<organism evidence="2">
    <name type="scientific">Lepeophtheirus salmonis</name>
    <name type="common">Salmon louse</name>
    <name type="synonym">Caligus salmonis</name>
    <dbReference type="NCBI Taxonomy" id="72036"/>
    <lineage>
        <taxon>Eukaryota</taxon>
        <taxon>Metazoa</taxon>
        <taxon>Ecdysozoa</taxon>
        <taxon>Arthropoda</taxon>
        <taxon>Crustacea</taxon>
        <taxon>Multicrustacea</taxon>
        <taxon>Hexanauplia</taxon>
        <taxon>Copepoda</taxon>
        <taxon>Siphonostomatoida</taxon>
        <taxon>Caligidae</taxon>
        <taxon>Lepeophtheirus</taxon>
    </lineage>
</organism>
<keyword evidence="1" id="KW-0812">Transmembrane</keyword>
<name>A0A0K2TI50_LEPSM</name>